<dbReference type="PROSITE" id="PS51820">
    <property type="entry name" value="PA14"/>
    <property type="match status" value="1"/>
</dbReference>
<protein>
    <recommendedName>
        <fullName evidence="10">beta-glucosidase</fullName>
        <ecNumber evidence="10">3.2.1.21</ecNumber>
    </recommendedName>
</protein>
<dbReference type="EC" id="3.2.1.21" evidence="10"/>
<dbReference type="PANTHER" id="PTHR42715:SF27">
    <property type="entry name" value="BETA-GLUCOSIDASE-RELATED"/>
    <property type="match status" value="1"/>
</dbReference>
<dbReference type="OrthoDB" id="47059at2759"/>
<dbReference type="PANTHER" id="PTHR42715">
    <property type="entry name" value="BETA-GLUCOSIDASE"/>
    <property type="match status" value="1"/>
</dbReference>
<evidence type="ECO:0000313" key="12">
    <source>
        <dbReference type="EMBL" id="PSN70389.1"/>
    </source>
</evidence>
<reference evidence="12 13" key="1">
    <citation type="journal article" date="2018" name="Front. Microbiol.">
        <title>Genome-Wide Analysis of Corynespora cassiicola Leaf Fall Disease Putative Effectors.</title>
        <authorList>
            <person name="Lopez D."/>
            <person name="Ribeiro S."/>
            <person name="Label P."/>
            <person name="Fumanal B."/>
            <person name="Venisse J.S."/>
            <person name="Kohler A."/>
            <person name="de Oliveira R.R."/>
            <person name="Labutti K."/>
            <person name="Lipzen A."/>
            <person name="Lail K."/>
            <person name="Bauer D."/>
            <person name="Ohm R.A."/>
            <person name="Barry K.W."/>
            <person name="Spatafora J."/>
            <person name="Grigoriev I.V."/>
            <person name="Martin F.M."/>
            <person name="Pujade-Renaud V."/>
        </authorList>
    </citation>
    <scope>NUCLEOTIDE SEQUENCE [LARGE SCALE GENOMIC DNA]</scope>
    <source>
        <strain evidence="12 13">Philippines</strain>
    </source>
</reference>
<dbReference type="Pfam" id="PF07691">
    <property type="entry name" value="PA14"/>
    <property type="match status" value="1"/>
</dbReference>
<keyword evidence="7 10" id="KW-0119">Carbohydrate metabolism</keyword>
<dbReference type="STRING" id="1448308.A0A2T2NYF2"/>
<dbReference type="Gene3D" id="3.40.50.1700">
    <property type="entry name" value="Glycoside hydrolase family 3 C-terminal domain"/>
    <property type="match status" value="1"/>
</dbReference>
<evidence type="ECO:0000259" key="11">
    <source>
        <dbReference type="PROSITE" id="PS51820"/>
    </source>
</evidence>
<keyword evidence="4 10" id="KW-0378">Hydrolase</keyword>
<dbReference type="InterPro" id="IPR011658">
    <property type="entry name" value="PA14_dom"/>
</dbReference>
<dbReference type="SMART" id="SM00758">
    <property type="entry name" value="PA14"/>
    <property type="match status" value="1"/>
</dbReference>
<dbReference type="InterPro" id="IPR050288">
    <property type="entry name" value="Cellulose_deg_GH3"/>
</dbReference>
<dbReference type="InterPro" id="IPR017853">
    <property type="entry name" value="GH"/>
</dbReference>
<proteinExistence type="inferred from homology"/>
<keyword evidence="13" id="KW-1185">Reference proteome</keyword>
<dbReference type="EMBL" id="KZ678132">
    <property type="protein sequence ID" value="PSN70389.1"/>
    <property type="molecule type" value="Genomic_DNA"/>
</dbReference>
<dbReference type="Gene3D" id="2.60.120.260">
    <property type="entry name" value="Galactose-binding domain-like"/>
    <property type="match status" value="1"/>
</dbReference>
<evidence type="ECO:0000256" key="6">
    <source>
        <dbReference type="ARBA" id="ARBA00023180"/>
    </source>
</evidence>
<dbReference type="FunFam" id="3.20.20.300:FF:000006">
    <property type="entry name" value="Beta-glucosidase H"/>
    <property type="match status" value="1"/>
</dbReference>
<evidence type="ECO:0000256" key="2">
    <source>
        <dbReference type="ARBA" id="ARBA00004987"/>
    </source>
</evidence>
<sequence>MASLDVEYVLSQLDLDEKVSLLSGKDFWHTKDIPRLGIPSLRLSDGPNGVRGTRFFNGAPASCLPCGTALASTWDKKLIQAAGELIGREAIAKGAHVWLGPTVNIQRSPLGGRGFESYSEDPYLSGAMAAAIVNGVQSTGVSAAIKHYVCNDSEHERQAVNCVVSERALREIYLLPFQIAQRDAQPASYMTSYNRVNGVHVSENKRLLDEVLRKEWGFDGFIMSDWFGTYSAAESTNSGLDLEMPGPPRVRGPNITVSLGNRKVAEHVLDERVRNLLNLCNRASKLGIASDAPEGTVDDIETRKMMRKVAAESIVLLKNDNKILPLDVSDTIAVMGPNTKIAAFAGGGSASLDASYTTTPLEGISGYQASIWTQGAIGYKQLPLLSGVSVTASGKSGMTAKFYNEPPNAAERVARDEIYCKRSDMLLVDYRHPDISPELFYMDLEGTFTPQTSGEYEFGCSVRGTATVYVDGELVVDNATKQRQGATFMGAGTLEERGSKMLQAGQSYSVLVQFGSSLTQKIKKKGATAMRGGGLRVGVALKTDPQKELDDAVDLAKKVKSVVICAGLSGEWESEGFDRSDMSLPGYTDRLIQAVSAVNQNTIVVLQTGTPVAMPWIDSVAAVVQAWYGGNEAGNGIADVLFGTVTPSAKLSLSFPVRNEDNPAYLNFRSEKGRCLYGEDVYVGYRFYEKTKKEVLFPFGHGLSYTTFDISDLEVKVDKNTLHVAVTVRNSGGSDGAEVVQVYVSQVDCPVTRPLKELKGFEKIFLTTGEEKRVKVEIELKYAASYWDEERDSWAMEKGDYNVSVGNSSANTPLQSQFSVSSSKWWRGI</sequence>
<evidence type="ECO:0000313" key="13">
    <source>
        <dbReference type="Proteomes" id="UP000240883"/>
    </source>
</evidence>
<name>A0A2T2NYF2_CORCC</name>
<comment type="similarity">
    <text evidence="3 10">Belongs to the glycosyl hydrolase 3 family.</text>
</comment>
<dbReference type="AlphaFoldDB" id="A0A2T2NYF2"/>
<dbReference type="PROSITE" id="PS00775">
    <property type="entry name" value="GLYCOSYL_HYDROL_F3"/>
    <property type="match status" value="1"/>
</dbReference>
<dbReference type="Pfam" id="PF14310">
    <property type="entry name" value="Fn3-like"/>
    <property type="match status" value="1"/>
</dbReference>
<evidence type="ECO:0000256" key="7">
    <source>
        <dbReference type="ARBA" id="ARBA00023277"/>
    </source>
</evidence>
<dbReference type="SUPFAM" id="SSF51445">
    <property type="entry name" value="(Trans)glycosidases"/>
    <property type="match status" value="1"/>
</dbReference>
<organism evidence="12 13">
    <name type="scientific">Corynespora cassiicola Philippines</name>
    <dbReference type="NCBI Taxonomy" id="1448308"/>
    <lineage>
        <taxon>Eukaryota</taxon>
        <taxon>Fungi</taxon>
        <taxon>Dikarya</taxon>
        <taxon>Ascomycota</taxon>
        <taxon>Pezizomycotina</taxon>
        <taxon>Dothideomycetes</taxon>
        <taxon>Pleosporomycetidae</taxon>
        <taxon>Pleosporales</taxon>
        <taxon>Corynesporascaceae</taxon>
        <taxon>Corynespora</taxon>
    </lineage>
</organism>
<dbReference type="Gene3D" id="2.60.40.10">
    <property type="entry name" value="Immunoglobulins"/>
    <property type="match status" value="1"/>
</dbReference>
<keyword evidence="6" id="KW-0325">Glycoprotein</keyword>
<dbReference type="Pfam" id="PF01915">
    <property type="entry name" value="Glyco_hydro_3_C"/>
    <property type="match status" value="1"/>
</dbReference>
<comment type="catalytic activity">
    <reaction evidence="1 10">
        <text>Hydrolysis of terminal, non-reducing beta-D-glucosyl residues with release of beta-D-glucose.</text>
        <dbReference type="EC" id="3.2.1.21"/>
    </reaction>
</comment>
<dbReference type="FunFam" id="2.60.40.10:FF:000495">
    <property type="entry name" value="Periplasmic beta-glucosidase"/>
    <property type="match status" value="1"/>
</dbReference>
<evidence type="ECO:0000256" key="9">
    <source>
        <dbReference type="ARBA" id="ARBA00023326"/>
    </source>
</evidence>
<dbReference type="InterPro" id="IPR026891">
    <property type="entry name" value="Fn3-like"/>
</dbReference>
<dbReference type="GO" id="GO:0030245">
    <property type="term" value="P:cellulose catabolic process"/>
    <property type="evidence" value="ECO:0007669"/>
    <property type="project" value="UniProtKB-UniPathway"/>
</dbReference>
<evidence type="ECO:0000256" key="5">
    <source>
        <dbReference type="ARBA" id="ARBA00023001"/>
    </source>
</evidence>
<comment type="pathway">
    <text evidence="2 10">Glycan metabolism; cellulose degradation.</text>
</comment>
<dbReference type="Pfam" id="PF00933">
    <property type="entry name" value="Glyco_hydro_3"/>
    <property type="match status" value="1"/>
</dbReference>
<keyword evidence="8 10" id="KW-0326">Glycosidase</keyword>
<dbReference type="SUPFAM" id="SSF52279">
    <property type="entry name" value="Beta-D-glucan exohydrolase, C-terminal domain"/>
    <property type="match status" value="1"/>
</dbReference>
<evidence type="ECO:0000256" key="8">
    <source>
        <dbReference type="ARBA" id="ARBA00023295"/>
    </source>
</evidence>
<feature type="domain" description="PA14" evidence="11">
    <location>
        <begin position="393"/>
        <end position="553"/>
    </location>
</feature>
<dbReference type="Proteomes" id="UP000240883">
    <property type="component" value="Unassembled WGS sequence"/>
</dbReference>
<dbReference type="InterPro" id="IPR013783">
    <property type="entry name" value="Ig-like_fold"/>
</dbReference>
<dbReference type="InterPro" id="IPR036881">
    <property type="entry name" value="Glyco_hydro_3_C_sf"/>
</dbReference>
<evidence type="ECO:0000256" key="10">
    <source>
        <dbReference type="RuleBase" id="RU361161"/>
    </source>
</evidence>
<dbReference type="Gene3D" id="3.20.20.300">
    <property type="entry name" value="Glycoside hydrolase, family 3, N-terminal domain"/>
    <property type="match status" value="1"/>
</dbReference>
<dbReference type="SMART" id="SM01217">
    <property type="entry name" value="Fn3_like"/>
    <property type="match status" value="1"/>
</dbReference>
<keyword evidence="9 10" id="KW-0624">Polysaccharide degradation</keyword>
<accession>A0A2T2NYF2</accession>
<dbReference type="InterPro" id="IPR001764">
    <property type="entry name" value="Glyco_hydro_3_N"/>
</dbReference>
<evidence type="ECO:0000256" key="3">
    <source>
        <dbReference type="ARBA" id="ARBA00005336"/>
    </source>
</evidence>
<evidence type="ECO:0000256" key="1">
    <source>
        <dbReference type="ARBA" id="ARBA00000448"/>
    </source>
</evidence>
<dbReference type="InterPro" id="IPR037524">
    <property type="entry name" value="PA14/GLEYA"/>
</dbReference>
<dbReference type="InterPro" id="IPR019800">
    <property type="entry name" value="Glyco_hydro_3_AS"/>
</dbReference>
<dbReference type="PRINTS" id="PR00133">
    <property type="entry name" value="GLHYDRLASE3"/>
</dbReference>
<dbReference type="UniPathway" id="UPA00696"/>
<keyword evidence="5" id="KW-0136">Cellulose degradation</keyword>
<dbReference type="InterPro" id="IPR036962">
    <property type="entry name" value="Glyco_hydro_3_N_sf"/>
</dbReference>
<evidence type="ECO:0000256" key="4">
    <source>
        <dbReference type="ARBA" id="ARBA00022801"/>
    </source>
</evidence>
<gene>
    <name evidence="12" type="ORF">BS50DRAFT_674783</name>
</gene>
<dbReference type="InterPro" id="IPR002772">
    <property type="entry name" value="Glyco_hydro_3_C"/>
</dbReference>
<dbReference type="GO" id="GO:0008422">
    <property type="term" value="F:beta-glucosidase activity"/>
    <property type="evidence" value="ECO:0007669"/>
    <property type="project" value="UniProtKB-EC"/>
</dbReference>